<feature type="transmembrane region" description="Helical" evidence="1">
    <location>
        <begin position="252"/>
        <end position="272"/>
    </location>
</feature>
<evidence type="ECO:0000313" key="2">
    <source>
        <dbReference type="EMBL" id="PRY54968.1"/>
    </source>
</evidence>
<keyword evidence="1" id="KW-0812">Transmembrane</keyword>
<accession>A0A2T0UAS2</accession>
<dbReference type="EMBL" id="PVTJ01000013">
    <property type="protein sequence ID" value="PRY54968.1"/>
    <property type="molecule type" value="Genomic_DNA"/>
</dbReference>
<gene>
    <name evidence="2" type="ORF">B0I28_11378</name>
</gene>
<feature type="transmembrane region" description="Helical" evidence="1">
    <location>
        <begin position="227"/>
        <end position="246"/>
    </location>
</feature>
<keyword evidence="1" id="KW-1133">Transmembrane helix</keyword>
<dbReference type="AlphaFoldDB" id="A0A2T0UAS2"/>
<keyword evidence="1" id="KW-0472">Membrane</keyword>
<evidence type="ECO:0000313" key="3">
    <source>
        <dbReference type="Proteomes" id="UP000238176"/>
    </source>
</evidence>
<feature type="transmembrane region" description="Helical" evidence="1">
    <location>
        <begin position="304"/>
        <end position="324"/>
    </location>
</feature>
<protein>
    <recommendedName>
        <fullName evidence="4">Integral membrane protein</fullName>
    </recommendedName>
</protein>
<evidence type="ECO:0000256" key="1">
    <source>
        <dbReference type="SAM" id="Phobius"/>
    </source>
</evidence>
<sequence>MSETPTEEPAAVEKDGGSGGGAWRVVRWIVAMLACLLAVVAVTGAVAAYYARLELLTTDRFVERTDVIAEDEQVQAAIAERVTAEIANAIDVDAITQQASGWAGVEDPPAYVKDLIASAAESLRAYIETEVNEFVASPGFLKVWDAAVTEAHSSLVSALEGDNAGSLVADGNTLTLDLGRVVEVVKERLAENDFAYAADIPAIDAQYVLVDSDQVPELQERTDQLKWAATWLPWIALALLIIAVVVAPRRWVAALVVGLLAAILAGTALFALSQVREEFIRQAGDASFAPLTYDAFTSGLKGSYLVMLIAAIVVVVASVAAMVLRRERAQAEALTARGRARAGRPRRPRA</sequence>
<keyword evidence="3" id="KW-1185">Reference proteome</keyword>
<reference evidence="2 3" key="1">
    <citation type="submission" date="2018-03" db="EMBL/GenBank/DDBJ databases">
        <title>Genomic Encyclopedia of Type Strains, Phase III (KMG-III): the genomes of soil and plant-associated and newly described type strains.</title>
        <authorList>
            <person name="Whitman W."/>
        </authorList>
    </citation>
    <scope>NUCLEOTIDE SEQUENCE [LARGE SCALE GENOMIC DNA]</scope>
    <source>
        <strain evidence="2 3">CGMCC 4.7067</strain>
    </source>
</reference>
<name>A0A2T0UAS2_9ACTN</name>
<comment type="caution">
    <text evidence="2">The sequence shown here is derived from an EMBL/GenBank/DDBJ whole genome shotgun (WGS) entry which is preliminary data.</text>
</comment>
<organism evidence="2 3">
    <name type="scientific">Glycomyces artemisiae</name>
    <dbReference type="NCBI Taxonomy" id="1076443"/>
    <lineage>
        <taxon>Bacteria</taxon>
        <taxon>Bacillati</taxon>
        <taxon>Actinomycetota</taxon>
        <taxon>Actinomycetes</taxon>
        <taxon>Glycomycetales</taxon>
        <taxon>Glycomycetaceae</taxon>
        <taxon>Glycomyces</taxon>
    </lineage>
</organism>
<evidence type="ECO:0008006" key="4">
    <source>
        <dbReference type="Google" id="ProtNLM"/>
    </source>
</evidence>
<feature type="transmembrane region" description="Helical" evidence="1">
    <location>
        <begin position="28"/>
        <end position="51"/>
    </location>
</feature>
<dbReference type="Proteomes" id="UP000238176">
    <property type="component" value="Unassembled WGS sequence"/>
</dbReference>
<proteinExistence type="predicted"/>